<dbReference type="AlphaFoldDB" id="A0A8H7NLR8"/>
<dbReference type="InterPro" id="IPR036770">
    <property type="entry name" value="Ankyrin_rpt-contain_sf"/>
</dbReference>
<accession>A0A8H7NLR8</accession>
<dbReference type="Proteomes" id="UP000616885">
    <property type="component" value="Unassembled WGS sequence"/>
</dbReference>
<dbReference type="PROSITE" id="PS50297">
    <property type="entry name" value="ANK_REP_REGION"/>
    <property type="match status" value="3"/>
</dbReference>
<dbReference type="PROSITE" id="PS50088">
    <property type="entry name" value="ANK_REPEAT"/>
    <property type="match status" value="4"/>
</dbReference>
<evidence type="ECO:0000313" key="5">
    <source>
        <dbReference type="Proteomes" id="UP000616885"/>
    </source>
</evidence>
<evidence type="ECO:0000313" key="4">
    <source>
        <dbReference type="EMBL" id="KAF9758459.1"/>
    </source>
</evidence>
<gene>
    <name evidence="4" type="ORF">IM811_000153</name>
</gene>
<reference evidence="4" key="1">
    <citation type="submission" date="2020-10" db="EMBL/GenBank/DDBJ databases">
        <title>High-Quality Genome Resource of Clonostachys rosea strain S41 by Oxford Nanopore Long-Read Sequencing.</title>
        <authorList>
            <person name="Wang H."/>
        </authorList>
    </citation>
    <scope>NUCLEOTIDE SEQUENCE</scope>
    <source>
        <strain evidence="4">S41</strain>
    </source>
</reference>
<dbReference type="InterPro" id="IPR002110">
    <property type="entry name" value="Ankyrin_rpt"/>
</dbReference>
<dbReference type="PANTHER" id="PTHR24198">
    <property type="entry name" value="ANKYRIN REPEAT AND PROTEIN KINASE DOMAIN-CONTAINING PROTEIN"/>
    <property type="match status" value="1"/>
</dbReference>
<comment type="caution">
    <text evidence="4">The sequence shown here is derived from an EMBL/GenBank/DDBJ whole genome shotgun (WGS) entry which is preliminary data.</text>
</comment>
<evidence type="ECO:0000256" key="3">
    <source>
        <dbReference type="PROSITE-ProRule" id="PRU00023"/>
    </source>
</evidence>
<keyword evidence="1" id="KW-0677">Repeat</keyword>
<feature type="repeat" description="ANK" evidence="3">
    <location>
        <begin position="234"/>
        <end position="266"/>
    </location>
</feature>
<evidence type="ECO:0000256" key="2">
    <source>
        <dbReference type="ARBA" id="ARBA00023043"/>
    </source>
</evidence>
<keyword evidence="2 3" id="KW-0040">ANK repeat</keyword>
<evidence type="ECO:0000256" key="1">
    <source>
        <dbReference type="ARBA" id="ARBA00022737"/>
    </source>
</evidence>
<dbReference type="EMBL" id="JADCTT010000001">
    <property type="protein sequence ID" value="KAF9758459.1"/>
    <property type="molecule type" value="Genomic_DNA"/>
</dbReference>
<organism evidence="4 5">
    <name type="scientific">Bionectria ochroleuca</name>
    <name type="common">Gliocladium roseum</name>
    <dbReference type="NCBI Taxonomy" id="29856"/>
    <lineage>
        <taxon>Eukaryota</taxon>
        <taxon>Fungi</taxon>
        <taxon>Dikarya</taxon>
        <taxon>Ascomycota</taxon>
        <taxon>Pezizomycotina</taxon>
        <taxon>Sordariomycetes</taxon>
        <taxon>Hypocreomycetidae</taxon>
        <taxon>Hypocreales</taxon>
        <taxon>Bionectriaceae</taxon>
        <taxon>Clonostachys</taxon>
    </lineage>
</organism>
<protein>
    <submittedName>
        <fullName evidence="4">Uncharacterized protein</fullName>
    </submittedName>
</protein>
<dbReference type="Gene3D" id="1.25.40.20">
    <property type="entry name" value="Ankyrin repeat-containing domain"/>
    <property type="match status" value="1"/>
</dbReference>
<dbReference type="Pfam" id="PF12796">
    <property type="entry name" value="Ank_2"/>
    <property type="match status" value="2"/>
</dbReference>
<dbReference type="SUPFAM" id="SSF48403">
    <property type="entry name" value="Ankyrin repeat"/>
    <property type="match status" value="1"/>
</dbReference>
<dbReference type="SMART" id="SM00248">
    <property type="entry name" value="ANK"/>
    <property type="match status" value="8"/>
</dbReference>
<name>A0A8H7NLR8_BIOOC</name>
<sequence length="431" mass="47605">MPSRQCFVQSFFSVFGMWKTLCYKVVFSPETAPFLSHSFVSFFIIAKQSGYLSFVKKKLNPQFIRNLFAFRHLAMDQALMMNFNPSTNARQSIAWQMTKATVDNSLVFIKYLVDQQGVDVNGADYNGFAPDAECRYWAENLRAPVIVAATLERFEIAIYLIERGARVDARTPTSHETLLHKAAEKGNFAFLNHVLKLPGIEIDPLDSRMETPAVKATRFNHLSAVEALIRHGASENIPLPVAVAMGRTAIVRLLLETGADPEQIGQGGRPLLYVAATQGNESVVEVLLEAGAHEDPVTRAYCPAMTAATTQGSHHIVQRLLSRGWSPDGDGLDRDHLPPLHTALKYGYTIVATILINNGADVNMLDADGIPVVFYAAELGNVEILTLLQSRGADLNININGVTAQQKAAERGRREAVRFFRRAGRRSPDAH</sequence>
<feature type="repeat" description="ANK" evidence="3">
    <location>
        <begin position="335"/>
        <end position="367"/>
    </location>
</feature>
<feature type="repeat" description="ANK" evidence="3">
    <location>
        <begin position="368"/>
        <end position="400"/>
    </location>
</feature>
<feature type="repeat" description="ANK" evidence="3">
    <location>
        <begin position="267"/>
        <end position="299"/>
    </location>
</feature>
<proteinExistence type="predicted"/>
<dbReference type="PANTHER" id="PTHR24198:SF165">
    <property type="entry name" value="ANKYRIN REPEAT-CONTAINING PROTEIN-RELATED"/>
    <property type="match status" value="1"/>
</dbReference>